<dbReference type="InterPro" id="IPR001138">
    <property type="entry name" value="Zn2Cys6_DnaBD"/>
</dbReference>
<dbReference type="CDD" id="cd00067">
    <property type="entry name" value="GAL4"/>
    <property type="match status" value="1"/>
</dbReference>
<keyword evidence="5" id="KW-1185">Reference proteome</keyword>
<organism evidence="4 5">
    <name type="scientific">Microdochium trichocladiopsis</name>
    <dbReference type="NCBI Taxonomy" id="1682393"/>
    <lineage>
        <taxon>Eukaryota</taxon>
        <taxon>Fungi</taxon>
        <taxon>Dikarya</taxon>
        <taxon>Ascomycota</taxon>
        <taxon>Pezizomycotina</taxon>
        <taxon>Sordariomycetes</taxon>
        <taxon>Xylariomycetidae</taxon>
        <taxon>Xylariales</taxon>
        <taxon>Microdochiaceae</taxon>
        <taxon>Microdochium</taxon>
    </lineage>
</organism>
<keyword evidence="2" id="KW-0804">Transcription</keyword>
<dbReference type="GO" id="GO:0008270">
    <property type="term" value="F:zinc ion binding"/>
    <property type="evidence" value="ECO:0007669"/>
    <property type="project" value="InterPro"/>
</dbReference>
<accession>A0A9P8XYP1</accession>
<keyword evidence="3" id="KW-0539">Nucleus</keyword>
<sequence length="670" mass="74673">MTSTTAAKRRRVRKGTQSCWQCKRRKTRCTFFAARAAAPGDGRLQGPCDGCRSRRTKCVSQEFEEDGAVSATTADEHHVQDVPPFTAWSTLKPPDLSRALASVWPPWDDLVRLTEWHGHSHNTFHGVICQSYETLWDSLRADSRENLLQGMLRPPSDAQAQHPVRLARRLLLLSKFLQAIGDKVNQGAGNLARSPTARKSLMHDAFEAATRLVTSDHRLVAGSLDGIECVMIEAMCHNNAGRLRAAWLTNRRAMLMAQMLRVHDQDTQQTGELPVLHTTTRHRIDPEIMWFRLVGTDWYLSMLLGLAPDSASLAEHPAWASSTTLARFSPLEQLERIMIAVAGRILIRQQRERQGQVVDQAQRREQLFEEDKRMQAAAKLMPPEWWAPFTDKEPAGPQDPADELQQILRVMGQFAYYQVLVQLHLPHMLSRGDEADLEVCDYSRATAAHACRTILSLFERMRAARAAGSTYCRGVDFVVFVAAVTLCIAHIDTRRRQQLARMYARRPLDALEHQRLADRALLDRTLGAMHHSPFVSSTDGSGGSDDVVAQKMAGVVQSLLMVEGEVAKDQHWEVYIVRGRKACHANDAMESVRVDIPNLGTIVLERISGQQAADLSPLPAAALSCAAMGDVDGCTLQGVDLALFTGMTEGLFGETTIVRVTSQYGRRHDS</sequence>
<evidence type="ECO:0000313" key="4">
    <source>
        <dbReference type="EMBL" id="KAH7024979.1"/>
    </source>
</evidence>
<evidence type="ECO:0000256" key="1">
    <source>
        <dbReference type="ARBA" id="ARBA00023015"/>
    </source>
</evidence>
<evidence type="ECO:0000313" key="5">
    <source>
        <dbReference type="Proteomes" id="UP000756346"/>
    </source>
</evidence>
<keyword evidence="1" id="KW-0805">Transcription regulation</keyword>
<proteinExistence type="predicted"/>
<dbReference type="PANTHER" id="PTHR47840:SF1">
    <property type="entry name" value="ZN(II)2CYS6 TRANSCRIPTION FACTOR (EUROFUNG)"/>
    <property type="match status" value="1"/>
</dbReference>
<comment type="caution">
    <text evidence="4">The sequence shown here is derived from an EMBL/GenBank/DDBJ whole genome shotgun (WGS) entry which is preliminary data.</text>
</comment>
<dbReference type="GO" id="GO:0000981">
    <property type="term" value="F:DNA-binding transcription factor activity, RNA polymerase II-specific"/>
    <property type="evidence" value="ECO:0007669"/>
    <property type="project" value="InterPro"/>
</dbReference>
<dbReference type="AlphaFoldDB" id="A0A9P8XYP1"/>
<dbReference type="GeneID" id="70188916"/>
<evidence type="ECO:0000256" key="3">
    <source>
        <dbReference type="ARBA" id="ARBA00023242"/>
    </source>
</evidence>
<gene>
    <name evidence="4" type="ORF">B0I36DRAFT_366877</name>
</gene>
<dbReference type="RefSeq" id="XP_046008527.1">
    <property type="nucleotide sequence ID" value="XM_046159370.1"/>
</dbReference>
<name>A0A9P8XYP1_9PEZI</name>
<dbReference type="EMBL" id="JAGTJQ010000009">
    <property type="protein sequence ID" value="KAH7024979.1"/>
    <property type="molecule type" value="Genomic_DNA"/>
</dbReference>
<evidence type="ECO:0008006" key="6">
    <source>
        <dbReference type="Google" id="ProtNLM"/>
    </source>
</evidence>
<reference evidence="4" key="1">
    <citation type="journal article" date="2021" name="Nat. Commun.">
        <title>Genetic determinants of endophytism in the Arabidopsis root mycobiome.</title>
        <authorList>
            <person name="Mesny F."/>
            <person name="Miyauchi S."/>
            <person name="Thiergart T."/>
            <person name="Pickel B."/>
            <person name="Atanasova L."/>
            <person name="Karlsson M."/>
            <person name="Huettel B."/>
            <person name="Barry K.W."/>
            <person name="Haridas S."/>
            <person name="Chen C."/>
            <person name="Bauer D."/>
            <person name="Andreopoulos W."/>
            <person name="Pangilinan J."/>
            <person name="LaButti K."/>
            <person name="Riley R."/>
            <person name="Lipzen A."/>
            <person name="Clum A."/>
            <person name="Drula E."/>
            <person name="Henrissat B."/>
            <person name="Kohler A."/>
            <person name="Grigoriev I.V."/>
            <person name="Martin F.M."/>
            <person name="Hacquard S."/>
        </authorList>
    </citation>
    <scope>NUCLEOTIDE SEQUENCE</scope>
    <source>
        <strain evidence="4">MPI-CAGE-CH-0230</strain>
    </source>
</reference>
<dbReference type="Proteomes" id="UP000756346">
    <property type="component" value="Unassembled WGS sequence"/>
</dbReference>
<protein>
    <recommendedName>
        <fullName evidence="6">Zn(2)-C6 fungal-type domain-containing protein</fullName>
    </recommendedName>
</protein>
<dbReference type="OrthoDB" id="5392779at2759"/>
<evidence type="ECO:0000256" key="2">
    <source>
        <dbReference type="ARBA" id="ARBA00023163"/>
    </source>
</evidence>
<dbReference type="PANTHER" id="PTHR47840">
    <property type="entry name" value="ZN(II)2CYS6 TRANSCRIPTION FACTOR (EUROFUNG)-RELATED"/>
    <property type="match status" value="1"/>
</dbReference>
<dbReference type="CDD" id="cd12148">
    <property type="entry name" value="fungal_TF_MHR"/>
    <property type="match status" value="1"/>
</dbReference>